<dbReference type="Gene3D" id="1.50.10.20">
    <property type="match status" value="1"/>
</dbReference>
<dbReference type="Pfam" id="PF06917">
    <property type="entry name" value="Pectate_lyase_2"/>
    <property type="match status" value="1"/>
</dbReference>
<dbReference type="Gene3D" id="3.90.105.40">
    <property type="match status" value="1"/>
</dbReference>
<sequence>MQDILDYLTQYADTILENYRDPYHGTPLFFDGCDTFTGKPVTWKNTDGSVWEPSNIASQQNLFRFLSGLTALTHEPKYKQAAKDAINWHFDHADSSGLIRWGGHSFLDLKTMNSVGPENKNMVHELKHHCPYYELMHETNPTATSRMIKAIWNCHVTDWSSMEMSRHGRYGLALNEATFWDKPQSSNLEPLREMKGLSFVNIGNDLVFSAGMLYKLDDDKKALSWAEFLMSQYINSRHPITKLGCYQYNRPMQTGTPPEDESHPQYTFSFWGDRAQRQFGPEYGDVAKEAWVLFKMDEEALNGPEGIYGDCALAQTLLARELGKDGKQLLDWTTEGLEAWAHYAYDADTNEIKPMFADGKDLTGQSIPRYGYYGKKGVEIIRRPVPVHVFLAYVTNWVESRSEKLWPTLCAMAKHFELGDWQNTKVKLDTQADDALLLFAVLEMHQATKESAYLELAEQLGHNIFKRSANRGLFTASAEHIHCRFDDIEPLALLSLIAAKQGKSELVPVYRSRGGYIHGDMMMPDGSLKNTMDVKSIYSRTI</sequence>
<organism evidence="1 2">
    <name type="scientific">Marinomonas transparens</name>
    <dbReference type="NCBI Taxonomy" id="2795388"/>
    <lineage>
        <taxon>Bacteria</taxon>
        <taxon>Pseudomonadati</taxon>
        <taxon>Pseudomonadota</taxon>
        <taxon>Gammaproteobacteria</taxon>
        <taxon>Oceanospirillales</taxon>
        <taxon>Oceanospirillaceae</taxon>
        <taxon>Marinomonas</taxon>
    </lineage>
</organism>
<evidence type="ECO:0000313" key="2">
    <source>
        <dbReference type="Proteomes" id="UP000628710"/>
    </source>
</evidence>
<keyword evidence="2" id="KW-1185">Reference proteome</keyword>
<dbReference type="InterPro" id="IPR010702">
    <property type="entry name" value="Pectate_lyase_2"/>
</dbReference>
<dbReference type="Gene3D" id="2.30.30.880">
    <property type="match status" value="1"/>
</dbReference>
<keyword evidence="1" id="KW-0456">Lyase</keyword>
<dbReference type="EMBL" id="JAEMNX010000008">
    <property type="protein sequence ID" value="MBJ7537761.1"/>
    <property type="molecule type" value="Genomic_DNA"/>
</dbReference>
<dbReference type="GO" id="GO:0016837">
    <property type="term" value="F:carbon-oxygen lyase activity, acting on polysaccharides"/>
    <property type="evidence" value="ECO:0007669"/>
    <property type="project" value="InterPro"/>
</dbReference>
<gene>
    <name evidence="1" type="ORF">I8J31_08770</name>
</gene>
<proteinExistence type="predicted"/>
<accession>A0A934N666</accession>
<name>A0A934N666_9GAMM</name>
<evidence type="ECO:0000313" key="1">
    <source>
        <dbReference type="EMBL" id="MBJ7537761.1"/>
    </source>
</evidence>
<reference evidence="1" key="1">
    <citation type="submission" date="2020-12" db="EMBL/GenBank/DDBJ databases">
        <title>Marinomonas arctica sp. nov., a psychrotolerant bacterium isolated from the Arctic.</title>
        <authorList>
            <person name="Zhang Y."/>
        </authorList>
    </citation>
    <scope>NUCLEOTIDE SEQUENCE</scope>
    <source>
        <strain evidence="1">C1424</strain>
    </source>
</reference>
<dbReference type="RefSeq" id="WP_199467929.1">
    <property type="nucleotide sequence ID" value="NZ_JAEMNX010000008.1"/>
</dbReference>
<protein>
    <submittedName>
        <fullName evidence="1">Pectate lyase</fullName>
    </submittedName>
</protein>
<dbReference type="GO" id="GO:0042597">
    <property type="term" value="C:periplasmic space"/>
    <property type="evidence" value="ECO:0007669"/>
    <property type="project" value="InterPro"/>
</dbReference>
<dbReference type="Proteomes" id="UP000628710">
    <property type="component" value="Unassembled WGS sequence"/>
</dbReference>
<comment type="caution">
    <text evidence="1">The sequence shown here is derived from an EMBL/GenBank/DDBJ whole genome shotgun (WGS) entry which is preliminary data.</text>
</comment>
<dbReference type="GO" id="GO:0045490">
    <property type="term" value="P:pectin catabolic process"/>
    <property type="evidence" value="ECO:0007669"/>
    <property type="project" value="InterPro"/>
</dbReference>
<dbReference type="AlphaFoldDB" id="A0A934N666"/>